<keyword evidence="3" id="KW-0288">FMN</keyword>
<dbReference type="RefSeq" id="XP_016616807.1">
    <property type="nucleotide sequence ID" value="XM_016767291.1"/>
</dbReference>
<dbReference type="InterPro" id="IPR004507">
    <property type="entry name" value="UbiX-like"/>
</dbReference>
<dbReference type="AlphaFoldDB" id="A0A0D2HA76"/>
<dbReference type="NCBIfam" id="TIGR00421">
    <property type="entry name" value="ubiX_pad"/>
    <property type="match status" value="1"/>
</dbReference>
<reference evidence="6" key="1">
    <citation type="submission" date="2015-01" db="EMBL/GenBank/DDBJ databases">
        <title>The Genome Sequence of Cladophialophora bantiana CBS 173.52.</title>
        <authorList>
            <consortium name="The Broad Institute Genomics Platform"/>
            <person name="Cuomo C."/>
            <person name="de Hoog S."/>
            <person name="Gorbushina A."/>
            <person name="Stielow B."/>
            <person name="Teixiera M."/>
            <person name="Abouelleil A."/>
            <person name="Chapman S.B."/>
            <person name="Priest M."/>
            <person name="Young S.K."/>
            <person name="Wortman J."/>
            <person name="Nusbaum C."/>
            <person name="Birren B."/>
        </authorList>
    </citation>
    <scope>NUCLEOTIDE SEQUENCE [LARGE SCALE GENOMIC DNA]</scope>
    <source>
        <strain evidence="6">CBS 173.52</strain>
    </source>
</reference>
<evidence type="ECO:0000256" key="1">
    <source>
        <dbReference type="ARBA" id="ARBA00022602"/>
    </source>
</evidence>
<dbReference type="SUPFAM" id="SSF52507">
    <property type="entry name" value="Homo-oligomeric flavin-containing Cys decarboxylases, HFCD"/>
    <property type="match status" value="1"/>
</dbReference>
<evidence type="ECO:0000256" key="3">
    <source>
        <dbReference type="ARBA" id="ARBA00022643"/>
    </source>
</evidence>
<dbReference type="InterPro" id="IPR036551">
    <property type="entry name" value="Flavin_trans-like"/>
</dbReference>
<evidence type="ECO:0000256" key="4">
    <source>
        <dbReference type="ARBA" id="ARBA00022679"/>
    </source>
</evidence>
<dbReference type="Gene3D" id="3.40.50.1950">
    <property type="entry name" value="Flavin prenyltransferase-like"/>
    <property type="match status" value="1"/>
</dbReference>
<accession>A0A0D2HA76</accession>
<feature type="domain" description="Flavoprotein" evidence="5">
    <location>
        <begin position="1"/>
        <end position="85"/>
    </location>
</feature>
<keyword evidence="1" id="KW-0637">Prenyltransferase</keyword>
<dbReference type="GO" id="GO:0004659">
    <property type="term" value="F:prenyltransferase activity"/>
    <property type="evidence" value="ECO:0007669"/>
    <property type="project" value="UniProtKB-KW"/>
</dbReference>
<dbReference type="VEuPathDB" id="FungiDB:Z519_09570"/>
<keyword evidence="7" id="KW-1185">Reference proteome</keyword>
<organism evidence="6 7">
    <name type="scientific">Cladophialophora bantiana (strain ATCC 10958 / CBS 173.52 / CDC B-1940 / NIH 8579)</name>
    <name type="common">Xylohypha bantiana</name>
    <dbReference type="NCBI Taxonomy" id="1442370"/>
    <lineage>
        <taxon>Eukaryota</taxon>
        <taxon>Fungi</taxon>
        <taxon>Dikarya</taxon>
        <taxon>Ascomycota</taxon>
        <taxon>Pezizomycotina</taxon>
        <taxon>Eurotiomycetes</taxon>
        <taxon>Chaetothyriomycetidae</taxon>
        <taxon>Chaetothyriales</taxon>
        <taxon>Herpotrichiellaceae</taxon>
        <taxon>Cladophialophora</taxon>
    </lineage>
</organism>
<dbReference type="InterPro" id="IPR003382">
    <property type="entry name" value="Flavoprotein"/>
</dbReference>
<keyword evidence="2" id="KW-0285">Flavoprotein</keyword>
<gene>
    <name evidence="6" type="ORF">Z519_09570</name>
</gene>
<evidence type="ECO:0000313" key="7">
    <source>
        <dbReference type="Proteomes" id="UP000053789"/>
    </source>
</evidence>
<evidence type="ECO:0000313" key="6">
    <source>
        <dbReference type="EMBL" id="KIW90138.1"/>
    </source>
</evidence>
<dbReference type="EMBL" id="KN846994">
    <property type="protein sequence ID" value="KIW90138.1"/>
    <property type="molecule type" value="Genomic_DNA"/>
</dbReference>
<evidence type="ECO:0000256" key="2">
    <source>
        <dbReference type="ARBA" id="ARBA00022630"/>
    </source>
</evidence>
<dbReference type="OrthoDB" id="5126881at2759"/>
<dbReference type="HOGENOM" id="CLU_159358_1_0_1"/>
<keyword evidence="4" id="KW-0808">Transferase</keyword>
<sequence length="95" mass="10668">MKSLAAVRIGYADHLISRAADVVLKERRRLVLVIRETHLSTIHLENMTGLSRNGTIIIPPVPAFYTEPETLDAVVNQTVGRILDMFHLDTSGFER</sequence>
<dbReference type="GeneID" id="27702498"/>
<evidence type="ECO:0000259" key="5">
    <source>
        <dbReference type="Pfam" id="PF02441"/>
    </source>
</evidence>
<protein>
    <recommendedName>
        <fullName evidence="5">Flavoprotein domain-containing protein</fullName>
    </recommendedName>
</protein>
<proteinExistence type="predicted"/>
<dbReference type="Proteomes" id="UP000053789">
    <property type="component" value="Unassembled WGS sequence"/>
</dbReference>
<name>A0A0D2HA76_CLAB1</name>
<dbReference type="Pfam" id="PF02441">
    <property type="entry name" value="Flavoprotein"/>
    <property type="match status" value="1"/>
</dbReference>